<name>A0AAD8BFB9_BIOPF</name>
<evidence type="ECO:0000256" key="2">
    <source>
        <dbReference type="ARBA" id="ARBA00022692"/>
    </source>
</evidence>
<evidence type="ECO:0000256" key="1">
    <source>
        <dbReference type="ARBA" id="ARBA00004370"/>
    </source>
</evidence>
<dbReference type="PANTHER" id="PTHR46641:SF2">
    <property type="entry name" value="FMRFAMIDE RECEPTOR"/>
    <property type="match status" value="1"/>
</dbReference>
<dbReference type="Proteomes" id="UP001233172">
    <property type="component" value="Unassembled WGS sequence"/>
</dbReference>
<sequence length="376" mass="42755">METSNNNSWLQLYTTESISDVLTFDQFVMFEGVLSIARAVISICGIFGNAINIMTFISMGIKDGFSLSMTLLAGIELFHVIVIFMRSVIFGFFIIEYSTQFITWFPVEPFGLYFYIGHAARLLYSMTVLMTAFLSFARCMCVSRPLHFKSMFTVSNSIWVISLFSTISVGSYIPLIMTMTFTLQFDPRVNSTRFIFWVAPGREQARVWTWIVRNATLPISTLVVIVCCVFHMSKHLLISYRFRLQQQSLNLTDHSPDRNTLATNLNDHSPDRNTLAFDAKKTTKLAVKERRVIQQMVIMSVVVIACDVPEIVISFTSILVPSFGLLKPLNNIYLVVIGVNHMFQVVNSSVNVAIYWKYSSRYRAHCCLAQRSALSA</sequence>
<reference evidence="7" key="1">
    <citation type="journal article" date="2023" name="PLoS Negl. Trop. Dis.">
        <title>A genome sequence for Biomphalaria pfeifferi, the major vector snail for the human-infecting parasite Schistosoma mansoni.</title>
        <authorList>
            <person name="Bu L."/>
            <person name="Lu L."/>
            <person name="Laidemitt M.R."/>
            <person name="Zhang S.M."/>
            <person name="Mutuku M."/>
            <person name="Mkoji G."/>
            <person name="Steinauer M."/>
            <person name="Loker E.S."/>
        </authorList>
    </citation>
    <scope>NUCLEOTIDE SEQUENCE</scope>
    <source>
        <strain evidence="7">KasaAsao</strain>
    </source>
</reference>
<evidence type="ECO:0000259" key="6">
    <source>
        <dbReference type="PROSITE" id="PS50262"/>
    </source>
</evidence>
<feature type="transmembrane region" description="Helical" evidence="5">
    <location>
        <begin position="69"/>
        <end position="95"/>
    </location>
</feature>
<reference evidence="7" key="2">
    <citation type="submission" date="2023-04" db="EMBL/GenBank/DDBJ databases">
        <authorList>
            <person name="Bu L."/>
            <person name="Lu L."/>
            <person name="Laidemitt M.R."/>
            <person name="Zhang S.M."/>
            <person name="Mutuku M."/>
            <person name="Mkoji G."/>
            <person name="Steinauer M."/>
            <person name="Loker E.S."/>
        </authorList>
    </citation>
    <scope>NUCLEOTIDE SEQUENCE</scope>
    <source>
        <strain evidence="7">KasaAsao</strain>
        <tissue evidence="7">Whole Snail</tissue>
    </source>
</reference>
<protein>
    <submittedName>
        <fullName evidence="7">fMet-Leu-Phe receptor</fullName>
    </submittedName>
</protein>
<dbReference type="PANTHER" id="PTHR46641">
    <property type="entry name" value="FMRFAMIDE RECEPTOR-RELATED"/>
    <property type="match status" value="1"/>
</dbReference>
<feature type="transmembrane region" description="Helical" evidence="5">
    <location>
        <begin position="115"/>
        <end position="137"/>
    </location>
</feature>
<evidence type="ECO:0000313" key="8">
    <source>
        <dbReference type="Proteomes" id="UP001233172"/>
    </source>
</evidence>
<dbReference type="InterPro" id="IPR052954">
    <property type="entry name" value="GPCR-Ligand_Int"/>
</dbReference>
<gene>
    <name evidence="7" type="ORF">Bpfe_017272</name>
</gene>
<accession>A0AAD8BFB9</accession>
<evidence type="ECO:0000256" key="5">
    <source>
        <dbReference type="SAM" id="Phobius"/>
    </source>
</evidence>
<keyword evidence="7" id="KW-0675">Receptor</keyword>
<dbReference type="SUPFAM" id="SSF81321">
    <property type="entry name" value="Family A G protein-coupled receptor-like"/>
    <property type="match status" value="1"/>
</dbReference>
<feature type="transmembrane region" description="Helical" evidence="5">
    <location>
        <begin position="297"/>
        <end position="320"/>
    </location>
</feature>
<comment type="subcellular location">
    <subcellularLocation>
        <location evidence="1">Membrane</location>
    </subcellularLocation>
</comment>
<evidence type="ECO:0000313" key="7">
    <source>
        <dbReference type="EMBL" id="KAK0053341.1"/>
    </source>
</evidence>
<dbReference type="InterPro" id="IPR019430">
    <property type="entry name" value="7TM_GPCR_serpentine_rcpt_Srx"/>
</dbReference>
<dbReference type="PROSITE" id="PS50262">
    <property type="entry name" value="G_PROTEIN_RECEP_F1_2"/>
    <property type="match status" value="1"/>
</dbReference>
<dbReference type="EMBL" id="JASAOG010000087">
    <property type="protein sequence ID" value="KAK0053341.1"/>
    <property type="molecule type" value="Genomic_DNA"/>
</dbReference>
<feature type="transmembrane region" description="Helical" evidence="5">
    <location>
        <begin position="215"/>
        <end position="233"/>
    </location>
</feature>
<dbReference type="AlphaFoldDB" id="A0AAD8BFB9"/>
<keyword evidence="4 5" id="KW-0472">Membrane</keyword>
<dbReference type="Gene3D" id="1.20.1070.10">
    <property type="entry name" value="Rhodopsin 7-helix transmembrane proteins"/>
    <property type="match status" value="1"/>
</dbReference>
<organism evidence="7 8">
    <name type="scientific">Biomphalaria pfeifferi</name>
    <name type="common">Bloodfluke planorb</name>
    <name type="synonym">Freshwater snail</name>
    <dbReference type="NCBI Taxonomy" id="112525"/>
    <lineage>
        <taxon>Eukaryota</taxon>
        <taxon>Metazoa</taxon>
        <taxon>Spiralia</taxon>
        <taxon>Lophotrochozoa</taxon>
        <taxon>Mollusca</taxon>
        <taxon>Gastropoda</taxon>
        <taxon>Heterobranchia</taxon>
        <taxon>Euthyneura</taxon>
        <taxon>Panpulmonata</taxon>
        <taxon>Hygrophila</taxon>
        <taxon>Lymnaeoidea</taxon>
        <taxon>Planorbidae</taxon>
        <taxon>Biomphalaria</taxon>
    </lineage>
</organism>
<dbReference type="InterPro" id="IPR017452">
    <property type="entry name" value="GPCR_Rhodpsn_7TM"/>
</dbReference>
<feature type="transmembrane region" description="Helical" evidence="5">
    <location>
        <begin position="332"/>
        <end position="356"/>
    </location>
</feature>
<comment type="caution">
    <text evidence="7">The sequence shown here is derived from an EMBL/GenBank/DDBJ whole genome shotgun (WGS) entry which is preliminary data.</text>
</comment>
<dbReference type="GO" id="GO:0016020">
    <property type="term" value="C:membrane"/>
    <property type="evidence" value="ECO:0007669"/>
    <property type="project" value="UniProtKB-SubCell"/>
</dbReference>
<proteinExistence type="predicted"/>
<keyword evidence="2 5" id="KW-0812">Transmembrane</keyword>
<keyword evidence="8" id="KW-1185">Reference proteome</keyword>
<evidence type="ECO:0000256" key="3">
    <source>
        <dbReference type="ARBA" id="ARBA00022989"/>
    </source>
</evidence>
<feature type="transmembrane region" description="Helical" evidence="5">
    <location>
        <begin position="158"/>
        <end position="181"/>
    </location>
</feature>
<feature type="transmembrane region" description="Helical" evidence="5">
    <location>
        <begin position="36"/>
        <end position="57"/>
    </location>
</feature>
<dbReference type="Pfam" id="PF10328">
    <property type="entry name" value="7TM_GPCR_Srx"/>
    <property type="match status" value="1"/>
</dbReference>
<keyword evidence="3 5" id="KW-1133">Transmembrane helix</keyword>
<evidence type="ECO:0000256" key="4">
    <source>
        <dbReference type="ARBA" id="ARBA00023136"/>
    </source>
</evidence>
<feature type="domain" description="G-protein coupled receptors family 1 profile" evidence="6">
    <location>
        <begin position="48"/>
        <end position="355"/>
    </location>
</feature>